<evidence type="ECO:0000256" key="2">
    <source>
        <dbReference type="ARBA" id="ARBA00022606"/>
    </source>
</evidence>
<evidence type="ECO:0000256" key="3">
    <source>
        <dbReference type="ARBA" id="ARBA00022630"/>
    </source>
</evidence>
<evidence type="ECO:0000256" key="7">
    <source>
        <dbReference type="SAM" id="MobiDB-lite"/>
    </source>
</evidence>
<dbReference type="GO" id="GO:0009637">
    <property type="term" value="P:response to blue light"/>
    <property type="evidence" value="ECO:0007669"/>
    <property type="project" value="UniProtKB-ARBA"/>
</dbReference>
<proteinExistence type="predicted"/>
<dbReference type="PROSITE" id="PS50112">
    <property type="entry name" value="PAS"/>
    <property type="match status" value="2"/>
</dbReference>
<dbReference type="PANTHER" id="PTHR47429">
    <property type="entry name" value="PROTEIN TWIN LOV 1"/>
    <property type="match status" value="1"/>
</dbReference>
<dbReference type="InterPro" id="IPR035965">
    <property type="entry name" value="PAS-like_dom_sf"/>
</dbReference>
<dbReference type="CDD" id="cd00130">
    <property type="entry name" value="PAS"/>
    <property type="match status" value="2"/>
</dbReference>
<dbReference type="EMBL" id="JAWXYG010000010">
    <property type="protein sequence ID" value="KAK4261179.1"/>
    <property type="molecule type" value="Genomic_DNA"/>
</dbReference>
<keyword evidence="6" id="KW-0675">Receptor</keyword>
<feature type="compositionally biased region" description="Basic and acidic residues" evidence="7">
    <location>
        <begin position="189"/>
        <end position="198"/>
    </location>
</feature>
<name>A0AAE1J3V0_9FABA</name>
<dbReference type="SUPFAM" id="SSF55785">
    <property type="entry name" value="PYP-like sensor domain (PAS domain)"/>
    <property type="match status" value="2"/>
</dbReference>
<keyword evidence="4" id="KW-0288">FMN</keyword>
<dbReference type="Proteomes" id="UP001293593">
    <property type="component" value="Unassembled WGS sequence"/>
</dbReference>
<dbReference type="Pfam" id="PF13426">
    <property type="entry name" value="PAS_9"/>
    <property type="match status" value="2"/>
</dbReference>
<evidence type="ECO:0000256" key="4">
    <source>
        <dbReference type="ARBA" id="ARBA00022643"/>
    </source>
</evidence>
<dbReference type="SMART" id="SM00086">
    <property type="entry name" value="PAC"/>
    <property type="match status" value="2"/>
</dbReference>
<dbReference type="AlphaFoldDB" id="A0AAE1J3V0"/>
<feature type="domain" description="PAS" evidence="8">
    <location>
        <begin position="275"/>
        <end position="297"/>
    </location>
</feature>
<dbReference type="PANTHER" id="PTHR47429:SF2">
    <property type="entry name" value="PROTEIN TWIN LOV 1"/>
    <property type="match status" value="1"/>
</dbReference>
<evidence type="ECO:0000256" key="6">
    <source>
        <dbReference type="ARBA" id="ARBA00023170"/>
    </source>
</evidence>
<evidence type="ECO:0000259" key="8">
    <source>
        <dbReference type="PROSITE" id="PS50112"/>
    </source>
</evidence>
<keyword evidence="3" id="KW-0285">Flavoprotein</keyword>
<accession>A0AAE1J3V0</accession>
<keyword evidence="10" id="KW-1185">Reference proteome</keyword>
<dbReference type="Gene3D" id="3.30.450.20">
    <property type="entry name" value="PAS domain"/>
    <property type="match status" value="2"/>
</dbReference>
<evidence type="ECO:0000256" key="5">
    <source>
        <dbReference type="ARBA" id="ARBA00022991"/>
    </source>
</evidence>
<reference evidence="9" key="1">
    <citation type="submission" date="2023-10" db="EMBL/GenBank/DDBJ databases">
        <title>Chromosome-level genome of the transformable northern wattle, Acacia crassicarpa.</title>
        <authorList>
            <person name="Massaro I."/>
            <person name="Sinha N.R."/>
            <person name="Poethig S."/>
            <person name="Leichty A.R."/>
        </authorList>
    </citation>
    <scope>NUCLEOTIDE SEQUENCE</scope>
    <source>
        <strain evidence="9">Acra3RX</strain>
        <tissue evidence="9">Leaf</tissue>
    </source>
</reference>
<dbReference type="GO" id="GO:0005634">
    <property type="term" value="C:nucleus"/>
    <property type="evidence" value="ECO:0007669"/>
    <property type="project" value="TreeGrafter"/>
</dbReference>
<dbReference type="GO" id="GO:0009881">
    <property type="term" value="F:photoreceptor activity"/>
    <property type="evidence" value="ECO:0007669"/>
    <property type="project" value="UniProtKB-KW"/>
</dbReference>
<dbReference type="InterPro" id="IPR000014">
    <property type="entry name" value="PAS"/>
</dbReference>
<feature type="domain" description="PAS" evidence="8">
    <location>
        <begin position="16"/>
        <end position="65"/>
    </location>
</feature>
<organism evidence="9 10">
    <name type="scientific">Acacia crassicarpa</name>
    <name type="common">northern wattle</name>
    <dbReference type="NCBI Taxonomy" id="499986"/>
    <lineage>
        <taxon>Eukaryota</taxon>
        <taxon>Viridiplantae</taxon>
        <taxon>Streptophyta</taxon>
        <taxon>Embryophyta</taxon>
        <taxon>Tracheophyta</taxon>
        <taxon>Spermatophyta</taxon>
        <taxon>Magnoliopsida</taxon>
        <taxon>eudicotyledons</taxon>
        <taxon>Gunneridae</taxon>
        <taxon>Pentapetalae</taxon>
        <taxon>rosids</taxon>
        <taxon>fabids</taxon>
        <taxon>Fabales</taxon>
        <taxon>Fabaceae</taxon>
        <taxon>Caesalpinioideae</taxon>
        <taxon>mimosoid clade</taxon>
        <taxon>Acacieae</taxon>
        <taxon>Acacia</taxon>
    </lineage>
</organism>
<evidence type="ECO:0000313" key="10">
    <source>
        <dbReference type="Proteomes" id="UP001293593"/>
    </source>
</evidence>
<feature type="region of interest" description="Disordered" evidence="7">
    <location>
        <begin position="189"/>
        <end position="208"/>
    </location>
</feature>
<evidence type="ECO:0000313" key="9">
    <source>
        <dbReference type="EMBL" id="KAK4261179.1"/>
    </source>
</evidence>
<keyword evidence="5" id="KW-0157">Chromophore</keyword>
<gene>
    <name evidence="9" type="ORF">QN277_004215</name>
</gene>
<evidence type="ECO:0000256" key="1">
    <source>
        <dbReference type="ARBA" id="ARBA00022543"/>
    </source>
</evidence>
<sequence length="407" mass="45500">MESQLGLIDQSIDSRYSCHVREALDELPDNFVITDPSISGHPIVFASHGLLKMSGYSKEEVIGKNGKIFQGPGTCRRSVIEIREAIREERSFQINLLNYRKDGKPFWILFHMNPVFNKHDGRVSHFVAVQVPLSRKRRWSACGVRTTNVNLSDDGSMAQDFVYGSCRKEVCSDSLLELGRVLSVHQVSEVEHDGREPNSEEPCEASDVDKRKAMTAMDNIFSVLTHYSELTGRLVCRKRCSISDVGLLSSSLIISLGRIKQSFVLTNPHLPYMPIVYASDAFLKLTGYVKDEVLGRNCRFLSGLNTDTSALYLIRESIKAEQPCTVRILNYRKDESPFWNFLHISPIRDASGKIAYFVGVQIEEGCENKQGRQGLSPDKIQLSVVGAVRIAVRGSSLIAGSSKSYTV</sequence>
<keyword evidence="1" id="KW-0600">Photoreceptor protein</keyword>
<protein>
    <recommendedName>
        <fullName evidence="8">PAS domain-containing protein</fullName>
    </recommendedName>
</protein>
<dbReference type="NCBIfam" id="TIGR00229">
    <property type="entry name" value="sensory_box"/>
    <property type="match status" value="2"/>
</dbReference>
<comment type="caution">
    <text evidence="9">The sequence shown here is derived from an EMBL/GenBank/DDBJ whole genome shotgun (WGS) entry which is preliminary data.</text>
</comment>
<keyword evidence="2" id="KW-0716">Sensory transduction</keyword>
<dbReference type="InterPro" id="IPR001610">
    <property type="entry name" value="PAC"/>
</dbReference>
<dbReference type="FunFam" id="3.30.450.20:FF:000153">
    <property type="entry name" value="Protein TWIN LOV 1 isoform D"/>
    <property type="match status" value="1"/>
</dbReference>